<sequence>MINRIRIDLLRAVAGADWAAATGHRSSDLTHLLTGEVDRVNIAATSLLNIVQSVIVVGVYFAASLLVSPLMSLVAAGLGLVMSALMRPVRREAARMGNSITRHRQEQFRTLIDFLGGIKVVKSLNVEQRSIARLSGTLDLLRRDSFAFLRLSTLGTLMFQVSNAIGLAVFVYVALDWIGMPLPQLVVLLFILMRIAPRALMIERLYQQLLQNLPAFDIMRDSREHFTRHAEHAGPGGAPVPSLVRDLRCSGIGFRHPDAEAAALEDVSFTMPAGTVTALIGPSGSGKTTLSNILMGLVEPEYGHLIVDGEVLRSDQLRAWRDQVAFVPQDTFLMHDTVAENLRLAVPDASDTALWTALELAQAKSFVEALPAGLDTVVGDRGAALSGGEGQRIALAFALLRQPRLLVLDEATSALDAENQALIARAISRLKQSITIVTIAHR</sequence>
<dbReference type="Gene3D" id="1.20.1560.10">
    <property type="entry name" value="ABC transporter type 1, transmembrane domain"/>
    <property type="match status" value="1"/>
</dbReference>
<comment type="subcellular location">
    <subcellularLocation>
        <location evidence="1">Membrane</location>
        <topology evidence="1">Multi-pass membrane protein</topology>
    </subcellularLocation>
</comment>
<dbReference type="Pfam" id="PF00005">
    <property type="entry name" value="ABC_tran"/>
    <property type="match status" value="1"/>
</dbReference>
<dbReference type="InterPro" id="IPR003593">
    <property type="entry name" value="AAA+_ATPase"/>
</dbReference>
<keyword evidence="2 7" id="KW-0812">Transmembrane</keyword>
<dbReference type="SUPFAM" id="SSF90123">
    <property type="entry name" value="ABC transporter transmembrane region"/>
    <property type="match status" value="1"/>
</dbReference>
<evidence type="ECO:0000256" key="2">
    <source>
        <dbReference type="ARBA" id="ARBA00022692"/>
    </source>
</evidence>
<evidence type="ECO:0000259" key="8">
    <source>
        <dbReference type="PROSITE" id="PS50893"/>
    </source>
</evidence>
<dbReference type="AlphaFoldDB" id="A0A0F9PM91"/>
<evidence type="ECO:0000256" key="1">
    <source>
        <dbReference type="ARBA" id="ARBA00004141"/>
    </source>
</evidence>
<feature type="transmembrane region" description="Helical" evidence="7">
    <location>
        <begin position="69"/>
        <end position="86"/>
    </location>
</feature>
<dbReference type="InterPro" id="IPR039421">
    <property type="entry name" value="Type_1_exporter"/>
</dbReference>
<feature type="domain" description="ABC transmembrane type-1" evidence="9">
    <location>
        <begin position="1"/>
        <end position="211"/>
    </location>
</feature>
<dbReference type="SMART" id="SM00382">
    <property type="entry name" value="AAA"/>
    <property type="match status" value="1"/>
</dbReference>
<evidence type="ECO:0000256" key="6">
    <source>
        <dbReference type="ARBA" id="ARBA00023136"/>
    </source>
</evidence>
<keyword evidence="3" id="KW-0547">Nucleotide-binding</keyword>
<feature type="transmembrane region" description="Helical" evidence="7">
    <location>
        <begin position="148"/>
        <end position="172"/>
    </location>
</feature>
<proteinExistence type="predicted"/>
<keyword evidence="6 7" id="KW-0472">Membrane</keyword>
<evidence type="ECO:0000256" key="4">
    <source>
        <dbReference type="ARBA" id="ARBA00022840"/>
    </source>
</evidence>
<dbReference type="Gene3D" id="3.40.50.300">
    <property type="entry name" value="P-loop containing nucleotide triphosphate hydrolases"/>
    <property type="match status" value="1"/>
</dbReference>
<keyword evidence="5 7" id="KW-1133">Transmembrane helix</keyword>
<accession>A0A0F9PM91</accession>
<name>A0A0F9PM91_9ZZZZ</name>
<reference evidence="10" key="1">
    <citation type="journal article" date="2015" name="Nature">
        <title>Complex archaea that bridge the gap between prokaryotes and eukaryotes.</title>
        <authorList>
            <person name="Spang A."/>
            <person name="Saw J.H."/>
            <person name="Jorgensen S.L."/>
            <person name="Zaremba-Niedzwiedzka K."/>
            <person name="Martijn J."/>
            <person name="Lind A.E."/>
            <person name="van Eijk R."/>
            <person name="Schleper C."/>
            <person name="Guy L."/>
            <person name="Ettema T.J."/>
        </authorList>
    </citation>
    <scope>NUCLEOTIDE SEQUENCE</scope>
</reference>
<evidence type="ECO:0000256" key="3">
    <source>
        <dbReference type="ARBA" id="ARBA00022741"/>
    </source>
</evidence>
<dbReference type="GO" id="GO:0016020">
    <property type="term" value="C:membrane"/>
    <property type="evidence" value="ECO:0007669"/>
    <property type="project" value="UniProtKB-SubCell"/>
</dbReference>
<dbReference type="GO" id="GO:0034040">
    <property type="term" value="F:ATPase-coupled lipid transmembrane transporter activity"/>
    <property type="evidence" value="ECO:0007669"/>
    <property type="project" value="TreeGrafter"/>
</dbReference>
<evidence type="ECO:0000313" key="10">
    <source>
        <dbReference type="EMBL" id="KKM94362.1"/>
    </source>
</evidence>
<feature type="domain" description="ABC transporter" evidence="8">
    <location>
        <begin position="247"/>
        <end position="441"/>
    </location>
</feature>
<feature type="transmembrane region" description="Helical" evidence="7">
    <location>
        <begin position="42"/>
        <end position="63"/>
    </location>
</feature>
<dbReference type="GO" id="GO:0140359">
    <property type="term" value="F:ABC-type transporter activity"/>
    <property type="evidence" value="ECO:0007669"/>
    <property type="project" value="InterPro"/>
</dbReference>
<dbReference type="PANTHER" id="PTHR24221:SF654">
    <property type="entry name" value="ATP-BINDING CASSETTE SUB-FAMILY B MEMBER 6"/>
    <property type="match status" value="1"/>
</dbReference>
<feature type="transmembrane region" description="Helical" evidence="7">
    <location>
        <begin position="178"/>
        <end position="196"/>
    </location>
</feature>
<evidence type="ECO:0000256" key="7">
    <source>
        <dbReference type="SAM" id="Phobius"/>
    </source>
</evidence>
<dbReference type="PROSITE" id="PS50893">
    <property type="entry name" value="ABC_TRANSPORTER_2"/>
    <property type="match status" value="1"/>
</dbReference>
<protein>
    <recommendedName>
        <fullName evidence="11">ABC transporter ATP-binding protein</fullName>
    </recommendedName>
</protein>
<dbReference type="GO" id="GO:0016887">
    <property type="term" value="F:ATP hydrolysis activity"/>
    <property type="evidence" value="ECO:0007669"/>
    <property type="project" value="InterPro"/>
</dbReference>
<dbReference type="InterPro" id="IPR003439">
    <property type="entry name" value="ABC_transporter-like_ATP-bd"/>
</dbReference>
<dbReference type="PANTHER" id="PTHR24221">
    <property type="entry name" value="ATP-BINDING CASSETTE SUB-FAMILY B"/>
    <property type="match status" value="1"/>
</dbReference>
<organism evidence="10">
    <name type="scientific">marine sediment metagenome</name>
    <dbReference type="NCBI Taxonomy" id="412755"/>
    <lineage>
        <taxon>unclassified sequences</taxon>
        <taxon>metagenomes</taxon>
        <taxon>ecological metagenomes</taxon>
    </lineage>
</organism>
<dbReference type="EMBL" id="LAZR01006149">
    <property type="protein sequence ID" value="KKM94362.1"/>
    <property type="molecule type" value="Genomic_DNA"/>
</dbReference>
<comment type="caution">
    <text evidence="10">The sequence shown here is derived from an EMBL/GenBank/DDBJ whole genome shotgun (WGS) entry which is preliminary data.</text>
</comment>
<dbReference type="PROSITE" id="PS50929">
    <property type="entry name" value="ABC_TM1F"/>
    <property type="match status" value="1"/>
</dbReference>
<evidence type="ECO:0008006" key="11">
    <source>
        <dbReference type="Google" id="ProtNLM"/>
    </source>
</evidence>
<dbReference type="Pfam" id="PF00664">
    <property type="entry name" value="ABC_membrane"/>
    <property type="match status" value="1"/>
</dbReference>
<evidence type="ECO:0000256" key="5">
    <source>
        <dbReference type="ARBA" id="ARBA00022989"/>
    </source>
</evidence>
<gene>
    <name evidence="10" type="ORF">LCGC14_1199060</name>
</gene>
<dbReference type="InterPro" id="IPR036640">
    <property type="entry name" value="ABC1_TM_sf"/>
</dbReference>
<dbReference type="SUPFAM" id="SSF52540">
    <property type="entry name" value="P-loop containing nucleoside triphosphate hydrolases"/>
    <property type="match status" value="1"/>
</dbReference>
<evidence type="ECO:0000259" key="9">
    <source>
        <dbReference type="PROSITE" id="PS50929"/>
    </source>
</evidence>
<keyword evidence="4" id="KW-0067">ATP-binding</keyword>
<dbReference type="InterPro" id="IPR011527">
    <property type="entry name" value="ABC1_TM_dom"/>
</dbReference>
<dbReference type="InterPro" id="IPR027417">
    <property type="entry name" value="P-loop_NTPase"/>
</dbReference>
<dbReference type="GO" id="GO:0005524">
    <property type="term" value="F:ATP binding"/>
    <property type="evidence" value="ECO:0007669"/>
    <property type="project" value="UniProtKB-KW"/>
</dbReference>